<feature type="transmembrane region" description="Helical" evidence="7">
    <location>
        <begin position="20"/>
        <end position="41"/>
    </location>
</feature>
<name>A0A915KBD3_ROMCU</name>
<organism evidence="9 10">
    <name type="scientific">Romanomermis culicivorax</name>
    <name type="common">Nematode worm</name>
    <dbReference type="NCBI Taxonomy" id="13658"/>
    <lineage>
        <taxon>Eukaryota</taxon>
        <taxon>Metazoa</taxon>
        <taxon>Ecdysozoa</taxon>
        <taxon>Nematoda</taxon>
        <taxon>Enoplea</taxon>
        <taxon>Dorylaimia</taxon>
        <taxon>Mermithida</taxon>
        <taxon>Mermithoidea</taxon>
        <taxon>Mermithidae</taxon>
        <taxon>Romanomermis</taxon>
    </lineage>
</organism>
<feature type="compositionally biased region" description="Polar residues" evidence="6">
    <location>
        <begin position="472"/>
        <end position="485"/>
    </location>
</feature>
<comment type="subcellular location">
    <subcellularLocation>
        <location evidence="1">Membrane</location>
    </subcellularLocation>
</comment>
<evidence type="ECO:0000256" key="1">
    <source>
        <dbReference type="ARBA" id="ARBA00004370"/>
    </source>
</evidence>
<dbReference type="Proteomes" id="UP000887565">
    <property type="component" value="Unplaced"/>
</dbReference>
<evidence type="ECO:0000256" key="6">
    <source>
        <dbReference type="SAM" id="MobiDB-lite"/>
    </source>
</evidence>
<feature type="transmembrane region" description="Helical" evidence="7">
    <location>
        <begin position="198"/>
        <end position="217"/>
    </location>
</feature>
<feature type="transmembrane region" description="Helical" evidence="7">
    <location>
        <begin position="53"/>
        <end position="74"/>
    </location>
</feature>
<keyword evidence="5" id="KW-0297">G-protein coupled receptor</keyword>
<keyword evidence="2 5" id="KW-0812">Transmembrane</keyword>
<keyword evidence="3 7" id="KW-1133">Transmembrane helix</keyword>
<evidence type="ECO:0000256" key="3">
    <source>
        <dbReference type="ARBA" id="ARBA00022989"/>
    </source>
</evidence>
<keyword evidence="9" id="KW-1185">Reference proteome</keyword>
<dbReference type="GO" id="GO:0004930">
    <property type="term" value="F:G protein-coupled receptor activity"/>
    <property type="evidence" value="ECO:0007669"/>
    <property type="project" value="UniProtKB-KW"/>
</dbReference>
<dbReference type="GO" id="GO:0016020">
    <property type="term" value="C:membrane"/>
    <property type="evidence" value="ECO:0007669"/>
    <property type="project" value="UniProtKB-SubCell"/>
</dbReference>
<dbReference type="Gene3D" id="1.20.1070.10">
    <property type="entry name" value="Rhodopsin 7-helix transmembrane proteins"/>
    <property type="match status" value="1"/>
</dbReference>
<dbReference type="AlphaFoldDB" id="A0A915KBD3"/>
<dbReference type="WBParaSite" id="nRc.2.0.1.t36022-RA">
    <property type="protein sequence ID" value="nRc.2.0.1.t36022-RA"/>
    <property type="gene ID" value="nRc.2.0.1.g36022"/>
</dbReference>
<feature type="transmembrane region" description="Helical" evidence="7">
    <location>
        <begin position="122"/>
        <end position="140"/>
    </location>
</feature>
<feature type="transmembrane region" description="Helical" evidence="7">
    <location>
        <begin position="280"/>
        <end position="298"/>
    </location>
</feature>
<dbReference type="InterPro" id="IPR000276">
    <property type="entry name" value="GPCR_Rhodpsn"/>
</dbReference>
<dbReference type="CDD" id="cd00637">
    <property type="entry name" value="7tm_classA_rhodopsin-like"/>
    <property type="match status" value="1"/>
</dbReference>
<accession>A0A915KBD3</accession>
<feature type="transmembrane region" description="Helical" evidence="7">
    <location>
        <begin position="160"/>
        <end position="178"/>
    </location>
</feature>
<evidence type="ECO:0000313" key="10">
    <source>
        <dbReference type="WBParaSite" id="nRc.2.0.1.t36022-RA"/>
    </source>
</evidence>
<keyword evidence="5" id="KW-0807">Transducer</keyword>
<evidence type="ECO:0000256" key="2">
    <source>
        <dbReference type="ARBA" id="ARBA00022692"/>
    </source>
</evidence>
<dbReference type="InterPro" id="IPR017452">
    <property type="entry name" value="GPCR_Rhodpsn_7TM"/>
</dbReference>
<evidence type="ECO:0000256" key="5">
    <source>
        <dbReference type="RuleBase" id="RU000688"/>
    </source>
</evidence>
<dbReference type="PRINTS" id="PR00237">
    <property type="entry name" value="GPCRRHODOPSN"/>
</dbReference>
<dbReference type="PROSITE" id="PS00237">
    <property type="entry name" value="G_PROTEIN_RECEP_F1_1"/>
    <property type="match status" value="1"/>
</dbReference>
<keyword evidence="4 7" id="KW-0472">Membrane</keyword>
<evidence type="ECO:0000259" key="8">
    <source>
        <dbReference type="PROSITE" id="PS50262"/>
    </source>
</evidence>
<feature type="domain" description="G-protein coupled receptors family 1 profile" evidence="8">
    <location>
        <begin position="32"/>
        <end position="329"/>
    </location>
</feature>
<evidence type="ECO:0000256" key="4">
    <source>
        <dbReference type="ARBA" id="ARBA00023136"/>
    </source>
</evidence>
<evidence type="ECO:0000256" key="7">
    <source>
        <dbReference type="SAM" id="Phobius"/>
    </source>
</evidence>
<evidence type="ECO:0000313" key="9">
    <source>
        <dbReference type="Proteomes" id="UP000887565"/>
    </source>
</evidence>
<dbReference type="Pfam" id="PF00001">
    <property type="entry name" value="7tm_1"/>
    <property type="match status" value="1"/>
</dbReference>
<sequence>MSTNNSIFFAQSVDDYVVAGVWAALCAFGLASNFLISLAIWTNRKLRKSVSYWLIVSLAFCDCCMLAVSVAHILPETIKTDQLRIKQTEESDQPINPQKCHQNGSSLVVDYGNVVAIFVYDASWYAGVFHLMLMALNRYVNICTPNLYAAIFTRKMTRRAVAGAYVLGVGISAPSLHSKKFYAAEYVPPDTPYAYADLLLNATSIVVMVVCYSKIILRVRRSRIALDQYKQLIRHYTVHSDYGSFLDESKSAKRLRDILKEPSTTIASYTGATSRRELRLFFQFFSVSLIFFLSFATWNWLPKMSGSRWVGFTVTTLFFVNNCINPVVYLIFNDMLRRQLMRICCNFPCELMNKICTCRNQETSFPIKNYIATEEYAINRTVDNQHNRHHSQEKPHQQLVVPTYRQYFLVDKSADYSQNSHQIVGQMIDHGKLFSHLVVNGGDSYFSVEGDLSSSSSSNDSGCTPKIVGDETQPSLKTTTTPPQQQESLTACATLLNGTALTNSLSSDADARRCMLMSASEMALARNARAMCKSDERRWTKL</sequence>
<keyword evidence="5" id="KW-0675">Receptor</keyword>
<comment type="similarity">
    <text evidence="5">Belongs to the G-protein coupled receptor 1 family.</text>
</comment>
<protein>
    <submittedName>
        <fullName evidence="10">G-protein coupled receptors family 1 profile domain-containing protein</fullName>
    </submittedName>
</protein>
<feature type="transmembrane region" description="Helical" evidence="7">
    <location>
        <begin position="310"/>
        <end position="332"/>
    </location>
</feature>
<dbReference type="PANTHER" id="PTHR22718">
    <property type="entry name" value="SERPENTINE RECEPTOR, CLASS X"/>
    <property type="match status" value="1"/>
</dbReference>
<feature type="region of interest" description="Disordered" evidence="6">
    <location>
        <begin position="455"/>
        <end position="485"/>
    </location>
</feature>
<dbReference type="SUPFAM" id="SSF81321">
    <property type="entry name" value="Family A G protein-coupled receptor-like"/>
    <property type="match status" value="1"/>
</dbReference>
<proteinExistence type="inferred from homology"/>
<reference evidence="10" key="1">
    <citation type="submission" date="2022-11" db="UniProtKB">
        <authorList>
            <consortium name="WormBaseParasite"/>
        </authorList>
    </citation>
    <scope>IDENTIFICATION</scope>
</reference>
<dbReference type="PROSITE" id="PS50262">
    <property type="entry name" value="G_PROTEIN_RECEP_F1_2"/>
    <property type="match status" value="1"/>
</dbReference>
<dbReference type="PANTHER" id="PTHR22718:SF34">
    <property type="entry name" value="G-PROTEIN COUPLED RECEPTORS FAMILY 1 PROFILE DOMAIN-CONTAINING PROTEIN"/>
    <property type="match status" value="1"/>
</dbReference>